<sequence>MSEDLSEGEKGDGLGEMLPSDSPRKKFQRNISNLEVWSDDKKEKKLYIVFISLHGLVRGENMELGRDSDTGGQVKYVVELSRALARMPGVYRVDLFTRQVSSPEVDWSYGEPAEMLTAGPEDGDGDLGESSGAYIIRIPFGPRDQYLSKEVLWPYIQEFVDGALAHILNMSKVLGEQIGKGQPVWPYVIHGHYADAGDSAALLSGALNVPMVLTGHSLGRNKLEQLLKQGRCGNRIKSP</sequence>
<dbReference type="Proteomes" id="UP000250321">
    <property type="component" value="Unassembled WGS sequence"/>
</dbReference>
<evidence type="ECO:0000256" key="3">
    <source>
        <dbReference type="SAM" id="MobiDB-lite"/>
    </source>
</evidence>
<dbReference type="SUPFAM" id="SSF53756">
    <property type="entry name" value="UDP-Glycosyltransferase/glycogen phosphorylase"/>
    <property type="match status" value="1"/>
</dbReference>
<reference evidence="4 5" key="1">
    <citation type="submission" date="2018-02" db="EMBL/GenBank/DDBJ databases">
        <title>Draft genome of wild Prunus yedoensis var. nudiflora.</title>
        <authorList>
            <person name="Baek S."/>
            <person name="Kim J.-H."/>
            <person name="Choi K."/>
            <person name="Kim G.-B."/>
            <person name="Cho A."/>
            <person name="Jang H."/>
            <person name="Shin C.-H."/>
            <person name="Yu H.-J."/>
            <person name="Mun J.-H."/>
        </authorList>
    </citation>
    <scope>NUCLEOTIDE SEQUENCE [LARGE SCALE GENOMIC DNA]</scope>
    <source>
        <strain evidence="5">cv. Jeju island</strain>
        <tissue evidence="4">Leaf</tissue>
    </source>
</reference>
<protein>
    <submittedName>
        <fullName evidence="4">Putative sucrose-phosphate synthase 3 isoform X2</fullName>
    </submittedName>
</protein>
<dbReference type="EMBL" id="PJQY01004002">
    <property type="protein sequence ID" value="PQM32660.1"/>
    <property type="molecule type" value="Genomic_DNA"/>
</dbReference>
<organism evidence="4 5">
    <name type="scientific">Prunus yedoensis var. nudiflora</name>
    <dbReference type="NCBI Taxonomy" id="2094558"/>
    <lineage>
        <taxon>Eukaryota</taxon>
        <taxon>Viridiplantae</taxon>
        <taxon>Streptophyta</taxon>
        <taxon>Embryophyta</taxon>
        <taxon>Tracheophyta</taxon>
        <taxon>Spermatophyta</taxon>
        <taxon>Magnoliopsida</taxon>
        <taxon>eudicotyledons</taxon>
        <taxon>Gunneridae</taxon>
        <taxon>Pentapetalae</taxon>
        <taxon>rosids</taxon>
        <taxon>fabids</taxon>
        <taxon>Rosales</taxon>
        <taxon>Rosaceae</taxon>
        <taxon>Amygdaloideae</taxon>
        <taxon>Amygdaleae</taxon>
        <taxon>Prunus</taxon>
    </lineage>
</organism>
<keyword evidence="2" id="KW-0808">Transferase</keyword>
<keyword evidence="1" id="KW-0328">Glycosyltransferase</keyword>
<gene>
    <name evidence="4" type="ORF">Pyn_24422</name>
</gene>
<feature type="region of interest" description="Disordered" evidence="3">
    <location>
        <begin position="1"/>
        <end position="25"/>
    </location>
</feature>
<dbReference type="AlphaFoldDB" id="A0A314U5Z2"/>
<comment type="caution">
    <text evidence="4">The sequence shown here is derived from an EMBL/GenBank/DDBJ whole genome shotgun (WGS) entry which is preliminary data.</text>
</comment>
<evidence type="ECO:0000313" key="4">
    <source>
        <dbReference type="EMBL" id="PQM32660.1"/>
    </source>
</evidence>
<dbReference type="PANTHER" id="PTHR46039:SF5">
    <property type="entry name" value="SUCROSE-PHOSPHATE SYNTHASE 3-RELATED"/>
    <property type="match status" value="1"/>
</dbReference>
<dbReference type="Gene3D" id="3.40.50.2000">
    <property type="entry name" value="Glycogen Phosphorylase B"/>
    <property type="match status" value="1"/>
</dbReference>
<dbReference type="OrthoDB" id="1696155at2759"/>
<proteinExistence type="predicted"/>
<dbReference type="PANTHER" id="PTHR46039">
    <property type="entry name" value="SUCROSE-PHOSPHATE SYNTHASE 3-RELATED"/>
    <property type="match status" value="1"/>
</dbReference>
<dbReference type="STRING" id="2094558.A0A314U5Z2"/>
<dbReference type="GO" id="GO:0016757">
    <property type="term" value="F:glycosyltransferase activity"/>
    <property type="evidence" value="ECO:0007669"/>
    <property type="project" value="UniProtKB-KW"/>
</dbReference>
<evidence type="ECO:0000256" key="1">
    <source>
        <dbReference type="ARBA" id="ARBA00022676"/>
    </source>
</evidence>
<evidence type="ECO:0000256" key="2">
    <source>
        <dbReference type="ARBA" id="ARBA00022679"/>
    </source>
</evidence>
<accession>A0A314U5Z2</accession>
<dbReference type="InterPro" id="IPR044161">
    <property type="entry name" value="SPS"/>
</dbReference>
<name>A0A314U5Z2_PRUYE</name>
<evidence type="ECO:0000313" key="5">
    <source>
        <dbReference type="Proteomes" id="UP000250321"/>
    </source>
</evidence>
<keyword evidence="5" id="KW-1185">Reference proteome</keyword>